<dbReference type="AlphaFoldDB" id="A0A8H5HSC4"/>
<keyword evidence="5" id="KW-0963">Cytoplasm</keyword>
<evidence type="ECO:0000259" key="10">
    <source>
        <dbReference type="Pfam" id="PF04652"/>
    </source>
</evidence>
<feature type="domain" description="Vta1 C-terminal" evidence="11">
    <location>
        <begin position="366"/>
        <end position="402"/>
    </location>
</feature>
<evidence type="ECO:0008006" key="14">
    <source>
        <dbReference type="Google" id="ProtNLM"/>
    </source>
</evidence>
<dbReference type="PANTHER" id="PTHR46009:SF1">
    <property type="entry name" value="VACUOLAR PROTEIN SORTING-ASSOCIATED PROTEIN VTA1 HOMOLOG"/>
    <property type="match status" value="1"/>
</dbReference>
<dbReference type="Gene3D" id="1.20.5.420">
    <property type="entry name" value="Immunoglobulin FC, subunit C"/>
    <property type="match status" value="1"/>
</dbReference>
<evidence type="ECO:0000256" key="1">
    <source>
        <dbReference type="ARBA" id="ARBA00004481"/>
    </source>
</evidence>
<feature type="region of interest" description="Disordered" evidence="9">
    <location>
        <begin position="161"/>
        <end position="296"/>
    </location>
</feature>
<protein>
    <recommendedName>
        <fullName evidence="14">DUF605-domain-containing protein</fullName>
    </recommendedName>
</protein>
<evidence type="ECO:0000256" key="7">
    <source>
        <dbReference type="ARBA" id="ARBA00022927"/>
    </source>
</evidence>
<evidence type="ECO:0000313" key="13">
    <source>
        <dbReference type="Proteomes" id="UP000518752"/>
    </source>
</evidence>
<dbReference type="GO" id="GO:0010008">
    <property type="term" value="C:endosome membrane"/>
    <property type="evidence" value="ECO:0007669"/>
    <property type="project" value="UniProtKB-SubCell"/>
</dbReference>
<keyword evidence="7" id="KW-0653">Protein transport</keyword>
<evidence type="ECO:0000256" key="4">
    <source>
        <dbReference type="ARBA" id="ARBA00022448"/>
    </source>
</evidence>
<dbReference type="InterPro" id="IPR039431">
    <property type="entry name" value="Vta1/CALS_N"/>
</dbReference>
<proteinExistence type="inferred from homology"/>
<sequence>MSSLTLPPVPPSLKSIAPYLQRADELYQKEPVVAYWCAYYAAQVGISLKAKDDSSRTLLLELLGLLEKMKKEIGPNDAIDIESASAAYVENFALKVFGVADDEDRRGDSTRFTRSTAKKFLAAANFLEALKTFPKTELTIPTEDKIRYAKWKAADIAKAFREGRKPTPGAAGENDVGPSSSPPRLLPPAIQRPSPPPALDQLPTPQPFTPSRNFLGINHDIIDPASPGNWSTAATPGAGTVQGTPTDEDPARPGWPPESPTPAPRRKPRSGSQGSVNSNDSQQSFGSGGRKASLSPRKVPFHFSADATPLDSLPSAPDLDIFPPHGVPSLPNNHAPPQSSLFYSALPPPPIAPAPFLPQQIELTPSVVAKAQKHCRFAISSLDYEDAEQAKKELRAALAILGG</sequence>
<dbReference type="Proteomes" id="UP000518752">
    <property type="component" value="Unassembled WGS sequence"/>
</dbReference>
<dbReference type="InterPro" id="IPR041212">
    <property type="entry name" value="Vta1_C"/>
</dbReference>
<dbReference type="PANTHER" id="PTHR46009">
    <property type="entry name" value="VACUOLAR PROTEIN SORTING-ASSOCIATED PROTEIN VTA1 HOMOLOG"/>
    <property type="match status" value="1"/>
</dbReference>
<name>A0A8H5HSC4_9AGAR</name>
<dbReference type="GO" id="GO:0005771">
    <property type="term" value="C:multivesicular body"/>
    <property type="evidence" value="ECO:0007669"/>
    <property type="project" value="TreeGrafter"/>
</dbReference>
<evidence type="ECO:0000256" key="2">
    <source>
        <dbReference type="ARBA" id="ARBA00004496"/>
    </source>
</evidence>
<dbReference type="GO" id="GO:0032511">
    <property type="term" value="P:late endosome to vacuole transport via multivesicular body sorting pathway"/>
    <property type="evidence" value="ECO:0007669"/>
    <property type="project" value="InterPro"/>
</dbReference>
<dbReference type="GO" id="GO:0015031">
    <property type="term" value="P:protein transport"/>
    <property type="evidence" value="ECO:0007669"/>
    <property type="project" value="UniProtKB-KW"/>
</dbReference>
<evidence type="ECO:0000259" key="11">
    <source>
        <dbReference type="Pfam" id="PF18097"/>
    </source>
</evidence>
<comment type="similarity">
    <text evidence="3">Belongs to the VTA1 family.</text>
</comment>
<accession>A0A8H5HSC4</accession>
<keyword evidence="4" id="KW-0813">Transport</keyword>
<feature type="domain" description="Vta1/callose synthase N-terminal" evidence="10">
    <location>
        <begin position="15"/>
        <end position="162"/>
    </location>
</feature>
<evidence type="ECO:0000256" key="3">
    <source>
        <dbReference type="ARBA" id="ARBA00007895"/>
    </source>
</evidence>
<organism evidence="12 13">
    <name type="scientific">Collybiopsis confluens</name>
    <dbReference type="NCBI Taxonomy" id="2823264"/>
    <lineage>
        <taxon>Eukaryota</taxon>
        <taxon>Fungi</taxon>
        <taxon>Dikarya</taxon>
        <taxon>Basidiomycota</taxon>
        <taxon>Agaricomycotina</taxon>
        <taxon>Agaricomycetes</taxon>
        <taxon>Agaricomycetidae</taxon>
        <taxon>Agaricales</taxon>
        <taxon>Marasmiineae</taxon>
        <taxon>Omphalotaceae</taxon>
        <taxon>Collybiopsis</taxon>
    </lineage>
</organism>
<keyword evidence="8" id="KW-0472">Membrane</keyword>
<comment type="subcellular location">
    <subcellularLocation>
        <location evidence="2">Cytoplasm</location>
    </subcellularLocation>
    <subcellularLocation>
        <location evidence="1">Endosome membrane</location>
        <topology evidence="1">Peripheral membrane protein</topology>
    </subcellularLocation>
</comment>
<dbReference type="InterPro" id="IPR044538">
    <property type="entry name" value="Vta1-like"/>
</dbReference>
<feature type="compositionally biased region" description="Pro residues" evidence="9">
    <location>
        <begin position="253"/>
        <end position="263"/>
    </location>
</feature>
<evidence type="ECO:0000313" key="12">
    <source>
        <dbReference type="EMBL" id="KAF5388600.1"/>
    </source>
</evidence>
<dbReference type="InterPro" id="IPR023175">
    <property type="entry name" value="Vta1/CALS_N_sf"/>
</dbReference>
<keyword evidence="13" id="KW-1185">Reference proteome</keyword>
<dbReference type="Gene3D" id="1.25.40.270">
    <property type="entry name" value="Vacuolar protein sorting-associated protein vta1"/>
    <property type="match status" value="1"/>
</dbReference>
<feature type="compositionally biased region" description="Pro residues" evidence="9">
    <location>
        <begin position="193"/>
        <end position="208"/>
    </location>
</feature>
<evidence type="ECO:0000256" key="8">
    <source>
        <dbReference type="ARBA" id="ARBA00023136"/>
    </source>
</evidence>
<evidence type="ECO:0000256" key="9">
    <source>
        <dbReference type="SAM" id="MobiDB-lite"/>
    </source>
</evidence>
<comment type="caution">
    <text evidence="12">The sequence shown here is derived from an EMBL/GenBank/DDBJ whole genome shotgun (WGS) entry which is preliminary data.</text>
</comment>
<dbReference type="EMBL" id="JAACJN010000029">
    <property type="protein sequence ID" value="KAF5388600.1"/>
    <property type="molecule type" value="Genomic_DNA"/>
</dbReference>
<dbReference type="OrthoDB" id="391137at2759"/>
<gene>
    <name evidence="12" type="ORF">D9757_004667</name>
</gene>
<dbReference type="Pfam" id="PF18097">
    <property type="entry name" value="Vta1_C"/>
    <property type="match status" value="1"/>
</dbReference>
<dbReference type="Pfam" id="PF04652">
    <property type="entry name" value="Vta1"/>
    <property type="match status" value="1"/>
</dbReference>
<evidence type="ECO:0000256" key="6">
    <source>
        <dbReference type="ARBA" id="ARBA00022753"/>
    </source>
</evidence>
<keyword evidence="6" id="KW-0967">Endosome</keyword>
<reference evidence="12 13" key="1">
    <citation type="journal article" date="2020" name="ISME J.">
        <title>Uncovering the hidden diversity of litter-decomposition mechanisms in mushroom-forming fungi.</title>
        <authorList>
            <person name="Floudas D."/>
            <person name="Bentzer J."/>
            <person name="Ahren D."/>
            <person name="Johansson T."/>
            <person name="Persson P."/>
            <person name="Tunlid A."/>
        </authorList>
    </citation>
    <scope>NUCLEOTIDE SEQUENCE [LARGE SCALE GENOMIC DNA]</scope>
    <source>
        <strain evidence="12 13">CBS 406.79</strain>
    </source>
</reference>
<evidence type="ECO:0000256" key="5">
    <source>
        <dbReference type="ARBA" id="ARBA00022490"/>
    </source>
</evidence>
<feature type="compositionally biased region" description="Polar residues" evidence="9">
    <location>
        <begin position="270"/>
        <end position="285"/>
    </location>
</feature>